<reference evidence="1" key="1">
    <citation type="submission" date="2021-01" db="EMBL/GenBank/DDBJ databases">
        <authorList>
            <consortium name="Genoscope - CEA"/>
            <person name="William W."/>
        </authorList>
    </citation>
    <scope>NUCLEOTIDE SEQUENCE</scope>
</reference>
<keyword evidence="2" id="KW-1185">Reference proteome</keyword>
<comment type="caution">
    <text evidence="1">The sequence shown here is derived from an EMBL/GenBank/DDBJ whole genome shotgun (WGS) entry which is preliminary data.</text>
</comment>
<evidence type="ECO:0000313" key="2">
    <source>
        <dbReference type="Proteomes" id="UP000683925"/>
    </source>
</evidence>
<dbReference type="AlphaFoldDB" id="A0A8S1TXV4"/>
<protein>
    <submittedName>
        <fullName evidence="1">Uncharacterized protein</fullName>
    </submittedName>
</protein>
<name>A0A8S1TXV4_PAROT</name>
<evidence type="ECO:0000313" key="1">
    <source>
        <dbReference type="EMBL" id="CAD8155576.1"/>
    </source>
</evidence>
<sequence length="134" mass="15768">MPNFPMSKIQLEILHQTMVLRPGIQGRGLMLKTEEEYSKNNNNKKYLIKQQCASNQQIQKLSICQLELIFLEKFEKPKNFDKLQLIKAQRTYSLKPFLEKGVNCWENKSKLFSLLQKQTQVVQRNGIIDGAYQY</sequence>
<dbReference type="EMBL" id="CAJJDP010000031">
    <property type="protein sequence ID" value="CAD8155576.1"/>
    <property type="molecule type" value="Genomic_DNA"/>
</dbReference>
<dbReference type="Proteomes" id="UP000683925">
    <property type="component" value="Unassembled WGS sequence"/>
</dbReference>
<accession>A0A8S1TXV4</accession>
<gene>
    <name evidence="1" type="ORF">POCTA_138.1.T0310013</name>
</gene>
<organism evidence="1 2">
    <name type="scientific">Paramecium octaurelia</name>
    <dbReference type="NCBI Taxonomy" id="43137"/>
    <lineage>
        <taxon>Eukaryota</taxon>
        <taxon>Sar</taxon>
        <taxon>Alveolata</taxon>
        <taxon>Ciliophora</taxon>
        <taxon>Intramacronucleata</taxon>
        <taxon>Oligohymenophorea</taxon>
        <taxon>Peniculida</taxon>
        <taxon>Parameciidae</taxon>
        <taxon>Paramecium</taxon>
    </lineage>
</organism>
<proteinExistence type="predicted"/>